<feature type="compositionally biased region" description="Acidic residues" evidence="1">
    <location>
        <begin position="95"/>
        <end position="106"/>
    </location>
</feature>
<dbReference type="AlphaFoldDB" id="A0AAD3M775"/>
<feature type="region of interest" description="Disordered" evidence="1">
    <location>
        <begin position="1"/>
        <end position="181"/>
    </location>
</feature>
<protein>
    <submittedName>
        <fullName evidence="2">Uncharacterized protein</fullName>
    </submittedName>
</protein>
<dbReference type="EMBL" id="BRZM01006644">
    <property type="protein sequence ID" value="GLD48593.1"/>
    <property type="molecule type" value="Genomic_DNA"/>
</dbReference>
<feature type="compositionally biased region" description="Polar residues" evidence="1">
    <location>
        <begin position="53"/>
        <end position="70"/>
    </location>
</feature>
<comment type="caution">
    <text evidence="2">The sequence shown here is derived from an EMBL/GenBank/DDBJ whole genome shotgun (WGS) entry which is preliminary data.</text>
</comment>
<dbReference type="Proteomes" id="UP001279410">
    <property type="component" value="Unassembled WGS sequence"/>
</dbReference>
<feature type="compositionally biased region" description="Acidic residues" evidence="1">
    <location>
        <begin position="171"/>
        <end position="181"/>
    </location>
</feature>
<proteinExistence type="predicted"/>
<sequence length="181" mass="19126">MQVQEVETEKKTQVDHVSESDSPESEACSYPGLDPEYCAPKDASSSGDEEDLTNLSEGESPTLTPESVQQMRRKQDEEVAEGSDLSSAKAGPDPCSEDGNSDEDDLSPGTSLAKKASQKRKLISRTKKMKAMGGGPDLFSLLKGRDPCSEDGNSDEDGSDLSSAKAGPDPCSEDGDSDEDG</sequence>
<feature type="compositionally biased region" description="Basic residues" evidence="1">
    <location>
        <begin position="116"/>
        <end position="130"/>
    </location>
</feature>
<reference evidence="2" key="1">
    <citation type="submission" date="2022-08" db="EMBL/GenBank/DDBJ databases">
        <title>Genome sequencing of akame (Lates japonicus).</title>
        <authorList>
            <person name="Hashiguchi Y."/>
            <person name="Takahashi H."/>
        </authorList>
    </citation>
    <scope>NUCLEOTIDE SEQUENCE</scope>
    <source>
        <strain evidence="2">Kochi</strain>
    </source>
</reference>
<name>A0AAD3M775_LATJO</name>
<feature type="non-terminal residue" evidence="2">
    <location>
        <position position="1"/>
    </location>
</feature>
<evidence type="ECO:0000313" key="2">
    <source>
        <dbReference type="EMBL" id="GLD48593.1"/>
    </source>
</evidence>
<organism evidence="2 3">
    <name type="scientific">Lates japonicus</name>
    <name type="common">Japanese lates</name>
    <dbReference type="NCBI Taxonomy" id="270547"/>
    <lineage>
        <taxon>Eukaryota</taxon>
        <taxon>Metazoa</taxon>
        <taxon>Chordata</taxon>
        <taxon>Craniata</taxon>
        <taxon>Vertebrata</taxon>
        <taxon>Euteleostomi</taxon>
        <taxon>Actinopterygii</taxon>
        <taxon>Neopterygii</taxon>
        <taxon>Teleostei</taxon>
        <taxon>Neoteleostei</taxon>
        <taxon>Acanthomorphata</taxon>
        <taxon>Carangaria</taxon>
        <taxon>Carangaria incertae sedis</taxon>
        <taxon>Centropomidae</taxon>
        <taxon>Lates</taxon>
    </lineage>
</organism>
<evidence type="ECO:0000256" key="1">
    <source>
        <dbReference type="SAM" id="MobiDB-lite"/>
    </source>
</evidence>
<gene>
    <name evidence="2" type="ORF">AKAME5_002959300</name>
</gene>
<feature type="compositionally biased region" description="Basic and acidic residues" evidence="1">
    <location>
        <begin position="7"/>
        <end position="19"/>
    </location>
</feature>
<keyword evidence="3" id="KW-1185">Reference proteome</keyword>
<accession>A0AAD3M775</accession>
<evidence type="ECO:0000313" key="3">
    <source>
        <dbReference type="Proteomes" id="UP001279410"/>
    </source>
</evidence>